<evidence type="ECO:0000256" key="1">
    <source>
        <dbReference type="SAM" id="MobiDB-lite"/>
    </source>
</evidence>
<reference evidence="2 3" key="1">
    <citation type="journal article" date="2014" name="Agronomy (Basel)">
        <title>A Draft Genome Sequence for Ensete ventricosum, the Drought-Tolerant Tree Against Hunger.</title>
        <authorList>
            <person name="Harrison J."/>
            <person name="Moore K.A."/>
            <person name="Paszkiewicz K."/>
            <person name="Jones T."/>
            <person name="Grant M."/>
            <person name="Ambacheew D."/>
            <person name="Muzemil S."/>
            <person name="Studholme D.J."/>
        </authorList>
    </citation>
    <scope>NUCLEOTIDE SEQUENCE [LARGE SCALE GENOMIC DNA]</scope>
</reference>
<evidence type="ECO:0000313" key="3">
    <source>
        <dbReference type="Proteomes" id="UP000287651"/>
    </source>
</evidence>
<feature type="region of interest" description="Disordered" evidence="1">
    <location>
        <begin position="116"/>
        <end position="208"/>
    </location>
</feature>
<organism evidence="2 3">
    <name type="scientific">Ensete ventricosum</name>
    <name type="common">Abyssinian banana</name>
    <name type="synonym">Musa ensete</name>
    <dbReference type="NCBI Taxonomy" id="4639"/>
    <lineage>
        <taxon>Eukaryota</taxon>
        <taxon>Viridiplantae</taxon>
        <taxon>Streptophyta</taxon>
        <taxon>Embryophyta</taxon>
        <taxon>Tracheophyta</taxon>
        <taxon>Spermatophyta</taxon>
        <taxon>Magnoliopsida</taxon>
        <taxon>Liliopsida</taxon>
        <taxon>Zingiberales</taxon>
        <taxon>Musaceae</taxon>
        <taxon>Ensete</taxon>
    </lineage>
</organism>
<sequence>MTNPAVYPATGFLLFLKRNTASPKKQSIPKKTATPMATTDAVFSPPPPCPESEPGSAPLLEPGLAGVAPLPGGAMEEGNGGERPGRLGVVPPEELLGGDAVGGDACLGGGLEGGLGDADGGEGREGALLGGLADGAGGEEPDGGDGDAGGVGEPEDGGGDGTEGGGGEAVEFGGGDNSGGGGDDDGTGGEGLVTGGGELAMGGGGEKVEGGDKVAKYSTFRLIPGFPSNAKWRLLLWYAMHLPLVEDDMDYATVKTSTSMFVL</sequence>
<accession>A0A427B0E2</accession>
<feature type="compositionally biased region" description="Low complexity" evidence="1">
    <location>
        <begin position="52"/>
        <end position="74"/>
    </location>
</feature>
<comment type="caution">
    <text evidence="2">The sequence shown here is derived from an EMBL/GenBank/DDBJ whole genome shotgun (WGS) entry which is preliminary data.</text>
</comment>
<proteinExistence type="predicted"/>
<dbReference type="AlphaFoldDB" id="A0A427B0E2"/>
<feature type="compositionally biased region" description="Gly residues" evidence="1">
    <location>
        <begin position="159"/>
        <end position="181"/>
    </location>
</feature>
<dbReference type="EMBL" id="AMZH03000800">
    <property type="protein sequence ID" value="RRT81895.1"/>
    <property type="molecule type" value="Genomic_DNA"/>
</dbReference>
<dbReference type="Proteomes" id="UP000287651">
    <property type="component" value="Unassembled WGS sequence"/>
</dbReference>
<feature type="region of interest" description="Disordered" evidence="1">
    <location>
        <begin position="23"/>
        <end position="96"/>
    </location>
</feature>
<gene>
    <name evidence="2" type="ORF">B296_00014820</name>
</gene>
<protein>
    <submittedName>
        <fullName evidence="2">Uncharacterized protein</fullName>
    </submittedName>
</protein>
<feature type="compositionally biased region" description="Gly residues" evidence="1">
    <location>
        <begin position="188"/>
        <end position="205"/>
    </location>
</feature>
<evidence type="ECO:0000313" key="2">
    <source>
        <dbReference type="EMBL" id="RRT81895.1"/>
    </source>
</evidence>
<name>A0A427B0E2_ENSVE</name>